<dbReference type="AlphaFoldDB" id="A0A6I4LW91"/>
<dbReference type="Proteomes" id="UP000471147">
    <property type="component" value="Unassembled WGS sequence"/>
</dbReference>
<dbReference type="Gene3D" id="3.40.1440.10">
    <property type="entry name" value="GIY-YIG endonuclease"/>
    <property type="match status" value="1"/>
</dbReference>
<evidence type="ECO:0000256" key="1">
    <source>
        <dbReference type="ARBA" id="ARBA00007435"/>
    </source>
</evidence>
<evidence type="ECO:0000313" key="3">
    <source>
        <dbReference type="EMBL" id="MVZ97817.1"/>
    </source>
</evidence>
<keyword evidence="4" id="KW-1185">Reference proteome</keyword>
<sequence length="107" mass="12405">MARRLDFQPCVYIMASFNGQALYIGVTSDLMKRIGQHRDGHFDGHSKKYKANRLVLFEVCGDMDAAIAREKQLKNWHRQWKINHVTAANPTWRDLAEDLGFLPLPTY</sequence>
<feature type="domain" description="GIY-YIG" evidence="2">
    <location>
        <begin position="7"/>
        <end position="83"/>
    </location>
</feature>
<dbReference type="EMBL" id="SDWJ01000002">
    <property type="protein sequence ID" value="MVZ97817.1"/>
    <property type="molecule type" value="Genomic_DNA"/>
</dbReference>
<dbReference type="PANTHER" id="PTHR34477:SF5">
    <property type="entry name" value="BSL5627 PROTEIN"/>
    <property type="match status" value="1"/>
</dbReference>
<dbReference type="PANTHER" id="PTHR34477">
    <property type="entry name" value="UPF0213 PROTEIN YHBQ"/>
    <property type="match status" value="1"/>
</dbReference>
<dbReference type="InterPro" id="IPR035901">
    <property type="entry name" value="GIY-YIG_endonuc_sf"/>
</dbReference>
<name>A0A6I4LW91_9SPHN</name>
<accession>A0A6I4LW91</accession>
<dbReference type="RefSeq" id="WP_160353799.1">
    <property type="nucleotide sequence ID" value="NZ_SDWJ01000002.1"/>
</dbReference>
<reference evidence="3 4" key="1">
    <citation type="submission" date="2019-01" db="EMBL/GenBank/DDBJ databases">
        <title>Sphingorhabdus lacus sp.nov., isolated from an oligotrophic freshwater lake.</title>
        <authorList>
            <person name="Park M."/>
        </authorList>
    </citation>
    <scope>NUCLEOTIDE SEQUENCE [LARGE SCALE GENOMIC DNA]</scope>
    <source>
        <strain evidence="3 4">IMCC26285</strain>
    </source>
</reference>
<comment type="caution">
    <text evidence="3">The sequence shown here is derived from an EMBL/GenBank/DDBJ whole genome shotgun (WGS) entry which is preliminary data.</text>
</comment>
<evidence type="ECO:0000259" key="2">
    <source>
        <dbReference type="PROSITE" id="PS50164"/>
    </source>
</evidence>
<comment type="similarity">
    <text evidence="1">Belongs to the UPF0213 family.</text>
</comment>
<dbReference type="InterPro" id="IPR000305">
    <property type="entry name" value="GIY-YIG_endonuc"/>
</dbReference>
<dbReference type="InterPro" id="IPR050190">
    <property type="entry name" value="UPF0213_domain"/>
</dbReference>
<dbReference type="OrthoDB" id="287318at2"/>
<dbReference type="SUPFAM" id="SSF82771">
    <property type="entry name" value="GIY-YIG endonuclease"/>
    <property type="match status" value="1"/>
</dbReference>
<gene>
    <name evidence="3" type="ORF">EUU23_08865</name>
</gene>
<dbReference type="PROSITE" id="PS50164">
    <property type="entry name" value="GIY_YIG"/>
    <property type="match status" value="1"/>
</dbReference>
<dbReference type="Pfam" id="PF01541">
    <property type="entry name" value="GIY-YIG"/>
    <property type="match status" value="1"/>
</dbReference>
<protein>
    <submittedName>
        <fullName evidence="3">GIY-YIG nuclease family protein</fullName>
    </submittedName>
</protein>
<proteinExistence type="inferred from homology"/>
<evidence type="ECO:0000313" key="4">
    <source>
        <dbReference type="Proteomes" id="UP000471147"/>
    </source>
</evidence>
<dbReference type="SMART" id="SM00465">
    <property type="entry name" value="GIYc"/>
    <property type="match status" value="1"/>
</dbReference>
<dbReference type="CDD" id="cd10448">
    <property type="entry name" value="GIY-YIG_unchar_3"/>
    <property type="match status" value="1"/>
</dbReference>
<organism evidence="3 4">
    <name type="scientific">Sphingorhabdus profundilacus</name>
    <dbReference type="NCBI Taxonomy" id="2509718"/>
    <lineage>
        <taxon>Bacteria</taxon>
        <taxon>Pseudomonadati</taxon>
        <taxon>Pseudomonadota</taxon>
        <taxon>Alphaproteobacteria</taxon>
        <taxon>Sphingomonadales</taxon>
        <taxon>Sphingomonadaceae</taxon>
        <taxon>Sphingorhabdus</taxon>
    </lineage>
</organism>